<dbReference type="PRINTS" id="PR00086">
    <property type="entry name" value="LLDHDRGNASE"/>
</dbReference>
<evidence type="ECO:0000313" key="10">
    <source>
        <dbReference type="EMBL" id="HED11988.1"/>
    </source>
</evidence>
<feature type="active site" description="Proton acceptor" evidence="4">
    <location>
        <position position="182"/>
    </location>
</feature>
<dbReference type="InterPro" id="IPR011275">
    <property type="entry name" value="Malate_DH_type3"/>
</dbReference>
<dbReference type="PANTHER" id="PTHR43128">
    <property type="entry name" value="L-2-HYDROXYCARBOXYLATE DEHYDROGENASE (NAD(P)(+))"/>
    <property type="match status" value="1"/>
</dbReference>
<evidence type="ECO:0000259" key="9">
    <source>
        <dbReference type="Pfam" id="PF02866"/>
    </source>
</evidence>
<feature type="binding site" evidence="5">
    <location>
        <position position="84"/>
    </location>
    <ligand>
        <name>substrate</name>
    </ligand>
</feature>
<dbReference type="EMBL" id="DRLD01000425">
    <property type="protein sequence ID" value="HED11988.1"/>
    <property type="molecule type" value="Genomic_DNA"/>
</dbReference>
<evidence type="ECO:0000256" key="2">
    <source>
        <dbReference type="ARBA" id="ARBA00023002"/>
    </source>
</evidence>
<evidence type="ECO:0000256" key="6">
    <source>
        <dbReference type="PIRSR" id="PIRSR000102-3"/>
    </source>
</evidence>
<dbReference type="FunFam" id="3.90.110.10:FF:000004">
    <property type="entry name" value="Malate dehydrogenase"/>
    <property type="match status" value="1"/>
</dbReference>
<dbReference type="Gene3D" id="3.90.110.10">
    <property type="entry name" value="Lactate dehydrogenase/glycoside hydrolase, family 4, C-terminal"/>
    <property type="match status" value="1"/>
</dbReference>
<dbReference type="InterPro" id="IPR022383">
    <property type="entry name" value="Lactate/malate_DH_C"/>
</dbReference>
<keyword evidence="3 6" id="KW-0520">NAD</keyword>
<dbReference type="GO" id="GO:0006099">
    <property type="term" value="P:tricarboxylic acid cycle"/>
    <property type="evidence" value="ECO:0007669"/>
    <property type="project" value="UniProtKB-KW"/>
</dbReference>
<dbReference type="InterPro" id="IPR001557">
    <property type="entry name" value="L-lactate/malate_DH"/>
</dbReference>
<keyword evidence="2 7" id="KW-0560">Oxidoreductase</keyword>
<dbReference type="NCBIfam" id="NF004863">
    <property type="entry name" value="PRK06223.1"/>
    <property type="match status" value="1"/>
</dbReference>
<feature type="binding site" evidence="5">
    <location>
        <position position="95"/>
    </location>
    <ligand>
        <name>substrate</name>
    </ligand>
</feature>
<evidence type="ECO:0000256" key="3">
    <source>
        <dbReference type="ARBA" id="ARBA00023027"/>
    </source>
</evidence>
<dbReference type="InterPro" id="IPR001236">
    <property type="entry name" value="Lactate/malate_DH_N"/>
</dbReference>
<dbReference type="Gene3D" id="3.40.50.720">
    <property type="entry name" value="NAD(P)-binding Rossmann-like Domain"/>
    <property type="match status" value="1"/>
</dbReference>
<dbReference type="EC" id="1.1.1.37" evidence="10"/>
<proteinExistence type="inferred from homology"/>
<dbReference type="Pfam" id="PF02866">
    <property type="entry name" value="Ldh_1_C"/>
    <property type="match status" value="1"/>
</dbReference>
<keyword evidence="1" id="KW-0816">Tricarboxylic acid cycle</keyword>
<dbReference type="GO" id="GO:0030060">
    <property type="term" value="F:L-malate dehydrogenase (NAD+) activity"/>
    <property type="evidence" value="ECO:0007669"/>
    <property type="project" value="UniProtKB-EC"/>
</dbReference>
<dbReference type="CDD" id="cd01339">
    <property type="entry name" value="LDH-like_MDH"/>
    <property type="match status" value="1"/>
</dbReference>
<dbReference type="Proteomes" id="UP000886005">
    <property type="component" value="Unassembled WGS sequence"/>
</dbReference>
<organism evidence="10">
    <name type="scientific">Caldithrix abyssi</name>
    <dbReference type="NCBI Taxonomy" id="187145"/>
    <lineage>
        <taxon>Bacteria</taxon>
        <taxon>Pseudomonadati</taxon>
        <taxon>Calditrichota</taxon>
        <taxon>Calditrichia</taxon>
        <taxon>Calditrichales</taxon>
        <taxon>Calditrichaceae</taxon>
        <taxon>Caldithrix</taxon>
    </lineage>
</organism>
<dbReference type="InterPro" id="IPR036291">
    <property type="entry name" value="NAD(P)-bd_dom_sf"/>
</dbReference>
<dbReference type="SUPFAM" id="SSF51735">
    <property type="entry name" value="NAD(P)-binding Rossmann-fold domains"/>
    <property type="match status" value="1"/>
</dbReference>
<feature type="domain" description="Lactate/malate dehydrogenase C-terminal" evidence="9">
    <location>
        <begin position="154"/>
        <end position="315"/>
    </location>
</feature>
<feature type="binding site" evidence="6">
    <location>
        <begin position="9"/>
        <end position="14"/>
    </location>
    <ligand>
        <name>NAD(+)</name>
        <dbReference type="ChEBI" id="CHEBI:57540"/>
    </ligand>
</feature>
<dbReference type="GO" id="GO:0004459">
    <property type="term" value="F:L-lactate dehydrogenase (NAD+) activity"/>
    <property type="evidence" value="ECO:0007669"/>
    <property type="project" value="TreeGrafter"/>
</dbReference>
<comment type="similarity">
    <text evidence="7">Belongs to the LDH/MDH superfamily.</text>
</comment>
<evidence type="ECO:0000259" key="8">
    <source>
        <dbReference type="Pfam" id="PF00056"/>
    </source>
</evidence>
<dbReference type="AlphaFoldDB" id="A0A7V1LPX0"/>
<evidence type="ECO:0000256" key="4">
    <source>
        <dbReference type="PIRSR" id="PIRSR000102-1"/>
    </source>
</evidence>
<feature type="binding site" evidence="5">
    <location>
        <position position="158"/>
    </location>
    <ligand>
        <name>substrate</name>
    </ligand>
</feature>
<accession>A0A7V1LPX0</accession>
<dbReference type="GO" id="GO:0006089">
    <property type="term" value="P:lactate metabolic process"/>
    <property type="evidence" value="ECO:0007669"/>
    <property type="project" value="TreeGrafter"/>
</dbReference>
<feature type="binding site" evidence="5">
    <location>
        <position position="127"/>
    </location>
    <ligand>
        <name>substrate</name>
    </ligand>
</feature>
<dbReference type="PIRSF" id="PIRSF000102">
    <property type="entry name" value="Lac_mal_DH"/>
    <property type="match status" value="1"/>
</dbReference>
<evidence type="ECO:0000256" key="7">
    <source>
        <dbReference type="RuleBase" id="RU003369"/>
    </source>
</evidence>
<feature type="binding site" evidence="6">
    <location>
        <begin position="125"/>
        <end position="127"/>
    </location>
    <ligand>
        <name>NAD(+)</name>
        <dbReference type="ChEBI" id="CHEBI:57540"/>
    </ligand>
</feature>
<dbReference type="InterPro" id="IPR015955">
    <property type="entry name" value="Lactate_DH/Glyco_Ohase_4_C"/>
</dbReference>
<evidence type="ECO:0000256" key="1">
    <source>
        <dbReference type="ARBA" id="ARBA00022532"/>
    </source>
</evidence>
<feature type="binding site" evidence="6">
    <location>
        <position position="34"/>
    </location>
    <ligand>
        <name>NAD(+)</name>
        <dbReference type="ChEBI" id="CHEBI:57540"/>
    </ligand>
</feature>
<dbReference type="Pfam" id="PF00056">
    <property type="entry name" value="Ldh_1_N"/>
    <property type="match status" value="1"/>
</dbReference>
<protein>
    <submittedName>
        <fullName evidence="10">Malate dehydrogenase</fullName>
        <ecNumber evidence="10">1.1.1.37</ecNumber>
    </submittedName>
</protein>
<dbReference type="SUPFAM" id="SSF56327">
    <property type="entry name" value="LDH C-terminal domain-like"/>
    <property type="match status" value="1"/>
</dbReference>
<evidence type="ECO:0000256" key="5">
    <source>
        <dbReference type="PIRSR" id="PIRSR000102-2"/>
    </source>
</evidence>
<comment type="caution">
    <text evidence="10">The sequence shown here is derived from an EMBL/GenBank/DDBJ whole genome shotgun (WGS) entry which is preliminary data.</text>
</comment>
<name>A0A7V1LPX0_CALAY</name>
<feature type="binding site" evidence="6">
    <location>
        <position position="102"/>
    </location>
    <ligand>
        <name>NAD(+)</name>
        <dbReference type="ChEBI" id="CHEBI:57540"/>
    </ligand>
</feature>
<feature type="domain" description="Lactate/malate dehydrogenase N-terminal" evidence="8">
    <location>
        <begin position="4"/>
        <end position="149"/>
    </location>
</feature>
<reference evidence="10" key="1">
    <citation type="journal article" date="2020" name="mSystems">
        <title>Genome- and Community-Level Interaction Insights into Carbon Utilization and Element Cycling Functions of Hydrothermarchaeota in Hydrothermal Sediment.</title>
        <authorList>
            <person name="Zhou Z."/>
            <person name="Liu Y."/>
            <person name="Xu W."/>
            <person name="Pan J."/>
            <person name="Luo Z.H."/>
            <person name="Li M."/>
        </authorList>
    </citation>
    <scope>NUCLEOTIDE SEQUENCE [LARGE SCALE GENOMIC DNA]</scope>
    <source>
        <strain evidence="10">HyVt-456</strain>
    </source>
</reference>
<gene>
    <name evidence="10" type="ORF">ENJ10_14955</name>
</gene>
<dbReference type="PANTHER" id="PTHR43128:SF16">
    <property type="entry name" value="L-LACTATE DEHYDROGENASE"/>
    <property type="match status" value="1"/>
</dbReference>
<sequence>MLNKIAVIGGGNIGGVVVQEAVSRRLARNVALVDVKPPEFARGKCLDIAEGTPVISADINVEGSKEYDVIEGADIIINTAGVPRTTRPDGTMPTREELLGTNLKITDFVSEGIARFAPDAMVISIANPLDAIVYRLHMNLKKDRSRLIGMAGVLDSARYRLFIAQEAGVSVDNVQAMVLGGHGDSMIPIRSACRIAGMPVEQFVAPEKLDALEARTRKAGGEVVKLLGVGSAFVSPAWSALEMAEAIAFDKKKIMPVSTLLEGEYGVKGLFVGVPAILGKNGMEKVIEMDLTETEKELFKKSVASVQKTADEVIAMTQK</sequence>